<proteinExistence type="predicted"/>
<keyword evidence="2" id="KW-1133">Transmembrane helix</keyword>
<feature type="compositionally biased region" description="Pro residues" evidence="1">
    <location>
        <begin position="231"/>
        <end position="241"/>
    </location>
</feature>
<comment type="caution">
    <text evidence="3">The sequence shown here is derived from an EMBL/GenBank/DDBJ whole genome shotgun (WGS) entry which is preliminary data.</text>
</comment>
<dbReference type="STRING" id="1824.SAMN05444423_10720"/>
<evidence type="ECO:0000313" key="4">
    <source>
        <dbReference type="Proteomes" id="UP000017048"/>
    </source>
</evidence>
<sequence length="248" mass="25266">MYRVADQRPASGGTAKVAGALAGVGGIAGAVGVVSGVVAMVRSESGVFGWGIAPGWVSVVSALTLVVDIGSTALLLAGSILLFRRRKAGPTLVVLGCVGVFAAFVMSALSVVVQLVDYGLPVGRHLGAVLGQSTFNGLFTLEHEVSWFFSVALLVFPVITFVLAILPSTRRWCGGVVGVRTVPGWAPGAPPYGARPPVGVPPGMGAGPGAQIPPQVARPAMPQPGYGAPQGFPPPNMPQPRPQDGYRP</sequence>
<keyword evidence="4" id="KW-1185">Reference proteome</keyword>
<feature type="transmembrane region" description="Helical" evidence="2">
    <location>
        <begin position="53"/>
        <end position="83"/>
    </location>
</feature>
<dbReference type="AlphaFoldDB" id="U5E6E3"/>
<feature type="region of interest" description="Disordered" evidence="1">
    <location>
        <begin position="200"/>
        <end position="248"/>
    </location>
</feature>
<feature type="transmembrane region" description="Helical" evidence="2">
    <location>
        <begin position="92"/>
        <end position="116"/>
    </location>
</feature>
<evidence type="ECO:0000313" key="3">
    <source>
        <dbReference type="EMBL" id="GAD81841.1"/>
    </source>
</evidence>
<keyword evidence="2" id="KW-0472">Membrane</keyword>
<name>U5E6E3_NOCAS</name>
<protein>
    <submittedName>
        <fullName evidence="3">Uncharacterized protein</fullName>
    </submittedName>
</protein>
<reference evidence="3 4" key="1">
    <citation type="journal article" date="2014" name="BMC Genomics">
        <title>Genome based analysis of type-I polyketide synthase and nonribosomal peptide synthetase gene clusters in seven strains of five representative Nocardia species.</title>
        <authorList>
            <person name="Komaki H."/>
            <person name="Ichikawa N."/>
            <person name="Hosoyama A."/>
            <person name="Takahashi-Nakaguchi A."/>
            <person name="Matsuzawa T."/>
            <person name="Suzuki K."/>
            <person name="Fujita N."/>
            <person name="Gonoi T."/>
        </authorList>
    </citation>
    <scope>NUCLEOTIDE SEQUENCE [LARGE SCALE GENOMIC DNA]</scope>
    <source>
        <strain evidence="3 4">NBRC 15531</strain>
    </source>
</reference>
<gene>
    <name evidence="3" type="ORF">NCAST_05_02780</name>
</gene>
<feature type="transmembrane region" description="Helical" evidence="2">
    <location>
        <begin position="145"/>
        <end position="166"/>
    </location>
</feature>
<keyword evidence="2" id="KW-0812">Transmembrane</keyword>
<evidence type="ECO:0000256" key="1">
    <source>
        <dbReference type="SAM" id="MobiDB-lite"/>
    </source>
</evidence>
<dbReference type="GeneID" id="91518887"/>
<feature type="transmembrane region" description="Helical" evidence="2">
    <location>
        <begin position="20"/>
        <end position="41"/>
    </location>
</feature>
<accession>U5E6E3</accession>
<dbReference type="EMBL" id="BAFO02000005">
    <property type="protein sequence ID" value="GAD81841.1"/>
    <property type="molecule type" value="Genomic_DNA"/>
</dbReference>
<dbReference type="eggNOG" id="COG1716">
    <property type="taxonomic scope" value="Bacteria"/>
</dbReference>
<evidence type="ECO:0000256" key="2">
    <source>
        <dbReference type="SAM" id="Phobius"/>
    </source>
</evidence>
<dbReference type="Proteomes" id="UP000017048">
    <property type="component" value="Unassembled WGS sequence"/>
</dbReference>
<organism evidence="3 4">
    <name type="scientific">Nocardia asteroides NBRC 15531</name>
    <dbReference type="NCBI Taxonomy" id="1110697"/>
    <lineage>
        <taxon>Bacteria</taxon>
        <taxon>Bacillati</taxon>
        <taxon>Actinomycetota</taxon>
        <taxon>Actinomycetes</taxon>
        <taxon>Mycobacteriales</taxon>
        <taxon>Nocardiaceae</taxon>
        <taxon>Nocardia</taxon>
    </lineage>
</organism>
<dbReference type="OrthoDB" id="4571817at2"/>
<dbReference type="RefSeq" id="WP_022565558.1">
    <property type="nucleotide sequence ID" value="NZ_BAFO02000005.1"/>
</dbReference>